<dbReference type="GO" id="GO:0034220">
    <property type="term" value="P:monoatomic ion transmembrane transport"/>
    <property type="evidence" value="ECO:0007669"/>
    <property type="project" value="UniProtKB-KW"/>
</dbReference>
<protein>
    <submittedName>
        <fullName evidence="11">Transient receptor potential channel pyrexia</fullName>
    </submittedName>
</protein>
<feature type="compositionally biased region" description="Low complexity" evidence="9">
    <location>
        <begin position="239"/>
        <end position="256"/>
    </location>
</feature>
<name>A0A226DV74_FOLCA</name>
<dbReference type="PROSITE" id="PS50297">
    <property type="entry name" value="ANK_REP_REGION"/>
    <property type="match status" value="1"/>
</dbReference>
<keyword evidence="2" id="KW-0716">Sensory transduction</keyword>
<evidence type="ECO:0000256" key="3">
    <source>
        <dbReference type="ARBA" id="ARBA00022737"/>
    </source>
</evidence>
<evidence type="ECO:0000256" key="10">
    <source>
        <dbReference type="SAM" id="Phobius"/>
    </source>
</evidence>
<evidence type="ECO:0000256" key="2">
    <source>
        <dbReference type="ARBA" id="ARBA00022606"/>
    </source>
</evidence>
<dbReference type="EMBL" id="LNIX01000010">
    <property type="protein sequence ID" value="OXA49153.1"/>
    <property type="molecule type" value="Genomic_DNA"/>
</dbReference>
<dbReference type="Proteomes" id="UP000198287">
    <property type="component" value="Unassembled WGS sequence"/>
</dbReference>
<feature type="transmembrane region" description="Helical" evidence="10">
    <location>
        <begin position="480"/>
        <end position="499"/>
    </location>
</feature>
<reference evidence="11 12" key="1">
    <citation type="submission" date="2015-12" db="EMBL/GenBank/DDBJ databases">
        <title>The genome of Folsomia candida.</title>
        <authorList>
            <person name="Faddeeva A."/>
            <person name="Derks M.F."/>
            <person name="Anvar Y."/>
            <person name="Smit S."/>
            <person name="Van Straalen N."/>
            <person name="Roelofs D."/>
        </authorList>
    </citation>
    <scope>NUCLEOTIDE SEQUENCE [LARGE SCALE GENOMIC DNA]</scope>
    <source>
        <strain evidence="11 12">VU population</strain>
        <tissue evidence="11">Whole body</tissue>
    </source>
</reference>
<dbReference type="GO" id="GO:0022857">
    <property type="term" value="F:transmembrane transporter activity"/>
    <property type="evidence" value="ECO:0007669"/>
    <property type="project" value="TreeGrafter"/>
</dbReference>
<keyword evidence="1" id="KW-0813">Transport</keyword>
<keyword evidence="6" id="KW-0325">Glycoprotein</keyword>
<proteinExistence type="predicted"/>
<evidence type="ECO:0000256" key="4">
    <source>
        <dbReference type="ARBA" id="ARBA00023043"/>
    </source>
</evidence>
<dbReference type="InterPro" id="IPR036770">
    <property type="entry name" value="Ankyrin_rpt-contain_sf"/>
</dbReference>
<accession>A0A226DV74</accession>
<comment type="caution">
    <text evidence="11">The sequence shown here is derived from an EMBL/GenBank/DDBJ whole genome shotgun (WGS) entry which is preliminary data.</text>
</comment>
<feature type="transmembrane region" description="Helical" evidence="10">
    <location>
        <begin position="209"/>
        <end position="228"/>
    </location>
</feature>
<dbReference type="InterPro" id="IPR052076">
    <property type="entry name" value="TRP_cation_channel"/>
</dbReference>
<evidence type="ECO:0000256" key="1">
    <source>
        <dbReference type="ARBA" id="ARBA00022448"/>
    </source>
</evidence>
<dbReference type="SMART" id="SM00248">
    <property type="entry name" value="ANK"/>
    <property type="match status" value="3"/>
</dbReference>
<dbReference type="Gene3D" id="1.25.40.20">
    <property type="entry name" value="Ankyrin repeat-containing domain"/>
    <property type="match status" value="1"/>
</dbReference>
<evidence type="ECO:0000256" key="6">
    <source>
        <dbReference type="ARBA" id="ARBA00023180"/>
    </source>
</evidence>
<dbReference type="SUPFAM" id="SSF48403">
    <property type="entry name" value="Ankyrin repeat"/>
    <property type="match status" value="1"/>
</dbReference>
<dbReference type="PROSITE" id="PS50088">
    <property type="entry name" value="ANK_REPEAT"/>
    <property type="match status" value="1"/>
</dbReference>
<gene>
    <name evidence="11" type="ORF">Fcan01_15594</name>
</gene>
<organism evidence="11 12">
    <name type="scientific">Folsomia candida</name>
    <name type="common">Springtail</name>
    <dbReference type="NCBI Taxonomy" id="158441"/>
    <lineage>
        <taxon>Eukaryota</taxon>
        <taxon>Metazoa</taxon>
        <taxon>Ecdysozoa</taxon>
        <taxon>Arthropoda</taxon>
        <taxon>Hexapoda</taxon>
        <taxon>Collembola</taxon>
        <taxon>Entomobryomorpha</taxon>
        <taxon>Isotomoidea</taxon>
        <taxon>Isotomidae</taxon>
        <taxon>Proisotominae</taxon>
        <taxon>Folsomia</taxon>
    </lineage>
</organism>
<keyword evidence="7" id="KW-0407">Ion channel</keyword>
<dbReference type="STRING" id="158441.A0A226DV74"/>
<evidence type="ECO:0000313" key="12">
    <source>
        <dbReference type="Proteomes" id="UP000198287"/>
    </source>
</evidence>
<dbReference type="InterPro" id="IPR002110">
    <property type="entry name" value="Ankyrin_rpt"/>
</dbReference>
<evidence type="ECO:0000256" key="7">
    <source>
        <dbReference type="ARBA" id="ARBA00023303"/>
    </source>
</evidence>
<dbReference type="GO" id="GO:1902495">
    <property type="term" value="C:transmembrane transporter complex"/>
    <property type="evidence" value="ECO:0007669"/>
    <property type="project" value="TreeGrafter"/>
</dbReference>
<feature type="transmembrane region" description="Helical" evidence="10">
    <location>
        <begin position="285"/>
        <end position="304"/>
    </location>
</feature>
<evidence type="ECO:0000256" key="5">
    <source>
        <dbReference type="ARBA" id="ARBA00023065"/>
    </source>
</evidence>
<dbReference type="AlphaFoldDB" id="A0A226DV74"/>
<feature type="transmembrane region" description="Helical" evidence="10">
    <location>
        <begin position="325"/>
        <end position="343"/>
    </location>
</feature>
<keyword evidence="4 8" id="KW-0040">ANK repeat</keyword>
<evidence type="ECO:0000256" key="9">
    <source>
        <dbReference type="SAM" id="MobiDB-lite"/>
    </source>
</evidence>
<feature type="repeat" description="ANK" evidence="8">
    <location>
        <begin position="77"/>
        <end position="104"/>
    </location>
</feature>
<evidence type="ECO:0000256" key="8">
    <source>
        <dbReference type="PROSITE-ProRule" id="PRU00023"/>
    </source>
</evidence>
<keyword evidence="11" id="KW-0675">Receptor</keyword>
<keyword evidence="10" id="KW-1133">Transmembrane helix</keyword>
<sequence>MVSVHALHEAAARLNSTELEEILAAGVDVNSTDKDGNTALHIVMNNEFQGHLNEDLVTGCVDVLLRYKANHRAPGHNNQTPLELAITNKLYSCIHLLLKAGADMVSSLATELPNVILERLDDGVTYYQDTEGTDIIQLDWRPVLGYSDKRYKDENSIKLPPESEFMYKTITAKIKNLVDKEAIINHPLVKAFIHLKLAEIPKRYKMIQVFEIVYLCLMALFIYTLYFLRCPLNGLDSKGTTNTDGTTSTSTDSSSTIDPQQFTDETTEDYMFPPEEESTGEKCDINIITVFQCYIVLLLTLVFFGRDGYLVYRVGRIHFLEWRDWVWRISLFVNLPVLWPALYPSDDYNLTYSYPFCSVRATSRVSSYFTLFGGTSIYYVIKKVAILFISIHSLIQLETFKIFAVYVETFVSMLITVCKLLLLFSPMYLGFYMGFNLMFDDLARVFSFITMSVDAGTDTFSAIGDASKENSYTFELISKVFAFTFIVVMSIGFMNYVLATSIDDVQGLKQEAKVTRVLRQVRNILQVDQRSRSFRLVKHDPKMETSYFYTYKPIEEKQKLSAEIMLEITLLLKAKRDAQVDEAGDEPDESGTSRA</sequence>
<keyword evidence="10" id="KW-0472">Membrane</keyword>
<feature type="transmembrane region" description="Helical" evidence="10">
    <location>
        <begin position="363"/>
        <end position="381"/>
    </location>
</feature>
<evidence type="ECO:0000313" key="11">
    <source>
        <dbReference type="EMBL" id="OXA49153.1"/>
    </source>
</evidence>
<keyword evidence="3" id="KW-0677">Repeat</keyword>
<dbReference type="Pfam" id="PF12796">
    <property type="entry name" value="Ank_2"/>
    <property type="match status" value="1"/>
</dbReference>
<feature type="transmembrane region" description="Helical" evidence="10">
    <location>
        <begin position="402"/>
        <end position="429"/>
    </location>
</feature>
<keyword evidence="10" id="KW-0812">Transmembrane</keyword>
<dbReference type="PANTHER" id="PTHR47143:SF1">
    <property type="entry name" value="ION_TRANS DOMAIN-CONTAINING PROTEIN"/>
    <property type="match status" value="1"/>
</dbReference>
<dbReference type="OrthoDB" id="6346951at2759"/>
<dbReference type="PANTHER" id="PTHR47143">
    <property type="entry name" value="TRANSIENT RECEPTOR POTENTIAL CATION CHANNEL PROTEIN PAINLESS"/>
    <property type="match status" value="1"/>
</dbReference>
<keyword evidence="5" id="KW-0406">Ion transport</keyword>
<feature type="region of interest" description="Disordered" evidence="9">
    <location>
        <begin position="239"/>
        <end position="260"/>
    </location>
</feature>
<keyword evidence="12" id="KW-1185">Reference proteome</keyword>